<dbReference type="RefSeq" id="WP_076340432.1">
    <property type="nucleotide sequence ID" value="NZ_CAJTMI010000053.1"/>
</dbReference>
<keyword evidence="4 6" id="KW-1133">Transmembrane helix</keyword>
<dbReference type="Pfam" id="PF02588">
    <property type="entry name" value="YitT_membrane"/>
    <property type="match status" value="1"/>
</dbReference>
<protein>
    <recommendedName>
        <fullName evidence="7">DUF2179 domain-containing protein</fullName>
    </recommendedName>
</protein>
<evidence type="ECO:0000259" key="7">
    <source>
        <dbReference type="Pfam" id="PF10035"/>
    </source>
</evidence>
<organism evidence="8 9">
    <name type="scientific">Dubosiella newyorkensis</name>
    <dbReference type="NCBI Taxonomy" id="1862672"/>
    <lineage>
        <taxon>Bacteria</taxon>
        <taxon>Bacillati</taxon>
        <taxon>Bacillota</taxon>
        <taxon>Erysipelotrichia</taxon>
        <taxon>Erysipelotrichales</taxon>
        <taxon>Erysipelotrichaceae</taxon>
        <taxon>Dubosiella</taxon>
    </lineage>
</organism>
<dbReference type="PANTHER" id="PTHR33545:SF5">
    <property type="entry name" value="UPF0750 MEMBRANE PROTEIN YITT"/>
    <property type="match status" value="1"/>
</dbReference>
<evidence type="ECO:0000256" key="5">
    <source>
        <dbReference type="ARBA" id="ARBA00023136"/>
    </source>
</evidence>
<feature type="domain" description="DUF2179" evidence="7">
    <location>
        <begin position="219"/>
        <end position="273"/>
    </location>
</feature>
<dbReference type="Gene3D" id="3.30.70.120">
    <property type="match status" value="1"/>
</dbReference>
<evidence type="ECO:0000256" key="4">
    <source>
        <dbReference type="ARBA" id="ARBA00022989"/>
    </source>
</evidence>
<dbReference type="OrthoDB" id="3180973at2"/>
<reference evidence="8 9" key="1">
    <citation type="submission" date="2016-11" db="EMBL/GenBank/DDBJ databases">
        <title>Description of two novel members of the family Erysipelotrichaceae: Ileibacterium lipovorans gen. nov., sp. nov. and Dubosiella newyorkensis, gen. nov., sp. nov.</title>
        <authorList>
            <person name="Cox L.M."/>
            <person name="Sohn J."/>
            <person name="Tyrrell K.L."/>
            <person name="Citron D.M."/>
            <person name="Lawson P.A."/>
            <person name="Patel N.B."/>
            <person name="Iizumi T."/>
            <person name="Perez-Perez G.I."/>
            <person name="Goldstein E.J."/>
            <person name="Blaser M.J."/>
        </authorList>
    </citation>
    <scope>NUCLEOTIDE SEQUENCE [LARGE SCALE GENOMIC DNA]</scope>
    <source>
        <strain evidence="8 9">NYU-BL-A4</strain>
    </source>
</reference>
<dbReference type="CDD" id="cd16380">
    <property type="entry name" value="YitT_C"/>
    <property type="match status" value="1"/>
</dbReference>
<evidence type="ECO:0000256" key="1">
    <source>
        <dbReference type="ARBA" id="ARBA00004651"/>
    </source>
</evidence>
<comment type="subcellular location">
    <subcellularLocation>
        <location evidence="1">Cell membrane</location>
        <topology evidence="1">Multi-pass membrane protein</topology>
    </subcellularLocation>
</comment>
<keyword evidence="2" id="KW-1003">Cell membrane</keyword>
<proteinExistence type="predicted"/>
<dbReference type="InterPro" id="IPR051461">
    <property type="entry name" value="UPF0750_membrane"/>
</dbReference>
<evidence type="ECO:0000313" key="9">
    <source>
        <dbReference type="Proteomes" id="UP000186705"/>
    </source>
</evidence>
<keyword evidence="5 6" id="KW-0472">Membrane</keyword>
<feature type="transmembrane region" description="Helical" evidence="6">
    <location>
        <begin position="77"/>
        <end position="98"/>
    </location>
</feature>
<dbReference type="Pfam" id="PF10035">
    <property type="entry name" value="DUF2179"/>
    <property type="match status" value="1"/>
</dbReference>
<dbReference type="InterPro" id="IPR003740">
    <property type="entry name" value="YitT"/>
</dbReference>
<feature type="transmembrane region" description="Helical" evidence="6">
    <location>
        <begin position="175"/>
        <end position="193"/>
    </location>
</feature>
<dbReference type="EMBL" id="MPKA01000034">
    <property type="protein sequence ID" value="OLU47826.1"/>
    <property type="molecule type" value="Genomic_DNA"/>
</dbReference>
<sequence>MDSNSIKYVKLIIGSILCPLAVNLFIMPVKLNAGGLVGLAQIISYLLPIKTDVTGIINFCFNIPLFILAFRTISKGFCVKTLLSLVIQTMGFSLIPVLSKPVMYDVIANAIIGGVIYGAGIGLCLQSSGSAGGLDILGVYFSKTKPDFSVGKLSYAFNAVVLGISAYLFDVQVALYSIIFIIIAYAVADRVHYQNISIQALIFSHEPTLKEEIMKQTGRGITYWEGYGAYTNSRQDILVCMLNKYEVRHLKKIIHKVDPHAFVILSDASPILGNFEKRI</sequence>
<gene>
    <name evidence="8" type="ORF">BO225_00990</name>
</gene>
<comment type="caution">
    <text evidence="8">The sequence shown here is derived from an EMBL/GenBank/DDBJ whole genome shotgun (WGS) entry which is preliminary data.</text>
</comment>
<evidence type="ECO:0000313" key="8">
    <source>
        <dbReference type="EMBL" id="OLU47826.1"/>
    </source>
</evidence>
<feature type="transmembrane region" description="Helical" evidence="6">
    <location>
        <begin position="31"/>
        <end position="47"/>
    </location>
</feature>
<dbReference type="GeneID" id="78274528"/>
<name>A0A1U7NQB3_9FIRM</name>
<dbReference type="PANTHER" id="PTHR33545">
    <property type="entry name" value="UPF0750 MEMBRANE PROTEIN YITT-RELATED"/>
    <property type="match status" value="1"/>
</dbReference>
<dbReference type="GO" id="GO:0005886">
    <property type="term" value="C:plasma membrane"/>
    <property type="evidence" value="ECO:0007669"/>
    <property type="project" value="UniProtKB-SubCell"/>
</dbReference>
<feature type="transmembrane region" description="Helical" evidence="6">
    <location>
        <begin position="53"/>
        <end position="70"/>
    </location>
</feature>
<dbReference type="Proteomes" id="UP000186705">
    <property type="component" value="Unassembled WGS sequence"/>
</dbReference>
<dbReference type="AlphaFoldDB" id="A0A1U7NQB3"/>
<evidence type="ECO:0000256" key="3">
    <source>
        <dbReference type="ARBA" id="ARBA00022692"/>
    </source>
</evidence>
<evidence type="ECO:0000256" key="6">
    <source>
        <dbReference type="SAM" id="Phobius"/>
    </source>
</evidence>
<evidence type="ECO:0000256" key="2">
    <source>
        <dbReference type="ARBA" id="ARBA00022475"/>
    </source>
</evidence>
<dbReference type="InterPro" id="IPR015867">
    <property type="entry name" value="N-reg_PII/ATP_PRibTrfase_C"/>
</dbReference>
<keyword evidence="9" id="KW-1185">Reference proteome</keyword>
<dbReference type="InterPro" id="IPR019264">
    <property type="entry name" value="DUF2179"/>
</dbReference>
<accession>A0A1U7NQB3</accession>
<dbReference type="STRING" id="1862672.BO225_00990"/>
<keyword evidence="3 6" id="KW-0812">Transmembrane</keyword>
<dbReference type="PIRSF" id="PIRSF006483">
    <property type="entry name" value="Membrane_protein_YitT"/>
    <property type="match status" value="1"/>
</dbReference>